<dbReference type="AlphaFoldDB" id="A0A5B9DF05"/>
<dbReference type="PANTHER" id="PTHR21310:SF15">
    <property type="entry name" value="AMINOGLYCOSIDE PHOSPHOTRANSFERASE DOMAIN-CONTAINING PROTEIN"/>
    <property type="match status" value="1"/>
</dbReference>
<dbReference type="KEGG" id="psyt:DSAG12_03696"/>
<dbReference type="Proteomes" id="UP000321408">
    <property type="component" value="Chromosome"/>
</dbReference>
<dbReference type="OrthoDB" id="350437at2157"/>
<evidence type="ECO:0000313" key="2">
    <source>
        <dbReference type="Proteomes" id="UP000321408"/>
    </source>
</evidence>
<dbReference type="GO" id="GO:0004672">
    <property type="term" value="F:protein kinase activity"/>
    <property type="evidence" value="ECO:0007669"/>
    <property type="project" value="InterPro"/>
</dbReference>
<reference evidence="1 2" key="1">
    <citation type="journal article" date="2020" name="Nature">
        <title>Isolation of an archaeon at the prokaryote-eukaryote interface.</title>
        <authorList>
            <person name="Imachi H."/>
            <person name="Nobu M.K."/>
            <person name="Nakahara N."/>
            <person name="Morono Y."/>
            <person name="Ogawara M."/>
            <person name="Takaki Y."/>
            <person name="Takano Y."/>
            <person name="Uematsu K."/>
            <person name="Ikuta T."/>
            <person name="Ito M."/>
            <person name="Matsui Y."/>
            <person name="Miyazaki M."/>
            <person name="Murata K."/>
            <person name="Saito Y."/>
            <person name="Sakai S."/>
            <person name="Song C."/>
            <person name="Tasumi E."/>
            <person name="Yamanaka Y."/>
            <person name="Yamaguchi T."/>
            <person name="Kamagata Y."/>
            <person name="Tamaki H."/>
            <person name="Takai K."/>
        </authorList>
    </citation>
    <scope>NUCLEOTIDE SEQUENCE [LARGE SCALE GENOMIC DNA]</scope>
    <source>
        <strain evidence="1 2">MK-D1</strain>
    </source>
</reference>
<dbReference type="SUPFAM" id="SSF56112">
    <property type="entry name" value="Protein kinase-like (PK-like)"/>
    <property type="match status" value="1"/>
</dbReference>
<dbReference type="GO" id="GO:0005524">
    <property type="term" value="F:ATP binding"/>
    <property type="evidence" value="ECO:0007669"/>
    <property type="project" value="InterPro"/>
</dbReference>
<dbReference type="Pfam" id="PF01636">
    <property type="entry name" value="APH"/>
    <property type="match status" value="1"/>
</dbReference>
<dbReference type="InterPro" id="IPR002575">
    <property type="entry name" value="Aminoglycoside_PTrfase"/>
</dbReference>
<keyword evidence="2" id="KW-1185">Reference proteome</keyword>
<dbReference type="EMBL" id="CP042905">
    <property type="protein sequence ID" value="QEE17858.2"/>
    <property type="molecule type" value="Genomic_DNA"/>
</dbReference>
<sequence>MGFEDNIPSDISLSTVYSALTEFFPDLLKKNIHFFYHGTYNVFQVENRFIARFPDKSLRNEKGSQLIKNEIDILNLLRSFLSFKIPKPLHFSLNTENPFMVYEKIPGVSLSKCFNELNKTQKQKVANQIAHFLSELHSLRLDESSELKPLSIKEYRNYWMKINKEMRKDIIPKLNSKQKNWLDNVFSDFLEDNQNFEFTPCVIHGDFDTSNILVDPKSYNITGIIDFEESSIFDPAADFLFYDEGKIFLKHILDNYKGIKEENFFNRMKFLYSRTCVPYFQFGLNYNRMDIYSEGMRKLKKNMKIFPI</sequence>
<gene>
    <name evidence="1" type="ORF">DSAG12_03696</name>
</gene>
<dbReference type="InterPro" id="IPR000719">
    <property type="entry name" value="Prot_kinase_dom"/>
</dbReference>
<accession>A0A5B9DF05</accession>
<dbReference type="Gene3D" id="3.30.200.20">
    <property type="entry name" value="Phosphorylase Kinase, domain 1"/>
    <property type="match status" value="1"/>
</dbReference>
<dbReference type="Gene3D" id="3.90.1200.10">
    <property type="match status" value="1"/>
</dbReference>
<proteinExistence type="predicted"/>
<dbReference type="InterPro" id="IPR011009">
    <property type="entry name" value="Kinase-like_dom_sf"/>
</dbReference>
<evidence type="ECO:0000313" key="1">
    <source>
        <dbReference type="EMBL" id="QEE17858.2"/>
    </source>
</evidence>
<name>A0A5B9DF05_9ARCH</name>
<organism evidence="1 2">
    <name type="scientific">Promethearchaeum syntrophicum</name>
    <dbReference type="NCBI Taxonomy" id="2594042"/>
    <lineage>
        <taxon>Archaea</taxon>
        <taxon>Promethearchaeati</taxon>
        <taxon>Promethearchaeota</taxon>
        <taxon>Promethearchaeia</taxon>
        <taxon>Promethearchaeales</taxon>
        <taxon>Promethearchaeaceae</taxon>
        <taxon>Promethearchaeum</taxon>
    </lineage>
</organism>
<protein>
    <submittedName>
        <fullName evidence="1">Phosphotransferase family protein</fullName>
    </submittedName>
</protein>
<dbReference type="PANTHER" id="PTHR21310">
    <property type="entry name" value="AMINOGLYCOSIDE PHOSPHOTRANSFERASE-RELATED-RELATED"/>
    <property type="match status" value="1"/>
</dbReference>
<dbReference type="InterPro" id="IPR051678">
    <property type="entry name" value="AGP_Transferase"/>
</dbReference>
<reference evidence="1 2" key="2">
    <citation type="journal article" date="2024" name="Int. J. Syst. Evol. Microbiol.">
        <title>Promethearchaeum syntrophicum gen. nov., sp. nov., an anaerobic, obligately syntrophic archaeon, the first isolate of the lineage 'Asgard' archaea, and proposal of the new archaeal phylum Promethearchaeota phyl. nov. and kingdom Promethearchaeati regn. nov.</title>
        <authorList>
            <person name="Imachi H."/>
            <person name="Nobu M.K."/>
            <person name="Kato S."/>
            <person name="Takaki Y."/>
            <person name="Miyazaki M."/>
            <person name="Miyata M."/>
            <person name="Ogawara M."/>
            <person name="Saito Y."/>
            <person name="Sakai S."/>
            <person name="Tahara Y.O."/>
            <person name="Takano Y."/>
            <person name="Tasumi E."/>
            <person name="Uematsu K."/>
            <person name="Yoshimura T."/>
            <person name="Itoh T."/>
            <person name="Ohkuma M."/>
            <person name="Takai K."/>
        </authorList>
    </citation>
    <scope>NUCLEOTIDE SEQUENCE [LARGE SCALE GENOMIC DNA]</scope>
    <source>
        <strain evidence="1 2">MK-D1</strain>
    </source>
</reference>
<dbReference type="CDD" id="cd05120">
    <property type="entry name" value="APH_ChoK_like"/>
    <property type="match status" value="1"/>
</dbReference>
<dbReference type="PROSITE" id="PS50011">
    <property type="entry name" value="PROTEIN_KINASE_DOM"/>
    <property type="match status" value="1"/>
</dbReference>